<reference evidence="1 2" key="1">
    <citation type="journal article" date="2014" name="Int. J. Syst. Evol. Microbiol.">
        <title>Complete genome sequence of Corynebacterium casei LMG S-19264T (=DSM 44701T), isolated from a smear-ripened cheese.</title>
        <authorList>
            <consortium name="US DOE Joint Genome Institute (JGI-PGF)"/>
            <person name="Walter F."/>
            <person name="Albersmeier A."/>
            <person name="Kalinowski J."/>
            <person name="Ruckert C."/>
        </authorList>
    </citation>
    <scope>NUCLEOTIDE SEQUENCE [LARGE SCALE GENOMIC DNA]</scope>
    <source>
        <strain evidence="1 2">KCTC 12285</strain>
    </source>
</reference>
<organism evidence="1 2">
    <name type="scientific">Aquimarina muelleri</name>
    <dbReference type="NCBI Taxonomy" id="279356"/>
    <lineage>
        <taxon>Bacteria</taxon>
        <taxon>Pseudomonadati</taxon>
        <taxon>Bacteroidota</taxon>
        <taxon>Flavobacteriia</taxon>
        <taxon>Flavobacteriales</taxon>
        <taxon>Flavobacteriaceae</taxon>
        <taxon>Aquimarina</taxon>
    </lineage>
</organism>
<name>A0A918N2B6_9FLAO</name>
<evidence type="ECO:0000313" key="2">
    <source>
        <dbReference type="Proteomes" id="UP000601108"/>
    </source>
</evidence>
<protein>
    <submittedName>
        <fullName evidence="1">Uncharacterized protein</fullName>
    </submittedName>
</protein>
<gene>
    <name evidence="1" type="ORF">GCM10007384_11380</name>
</gene>
<proteinExistence type="predicted"/>
<accession>A0A918N2B6</accession>
<evidence type="ECO:0000313" key="1">
    <source>
        <dbReference type="EMBL" id="GGX11282.1"/>
    </source>
</evidence>
<dbReference type="AlphaFoldDB" id="A0A918N2B6"/>
<keyword evidence="2" id="KW-1185">Reference proteome</keyword>
<dbReference type="EMBL" id="BMWS01000005">
    <property type="protein sequence ID" value="GGX11282.1"/>
    <property type="molecule type" value="Genomic_DNA"/>
</dbReference>
<sequence>MLKRFLFLILILPILITCKSEFLKLKQVESTKQVVLKMEYNKKLDKDQISTINFPIEFIVENNSYKKEKIEKLVYLYQPFNEYSQNQTANLYVYKKNKFESLNLFFDDVYIDKGGKKFLIYTKHTVLDTLNFNEDYFAPFINKMRKNKTDSLLMGTLPEFKQKHSKLTQSLLSDDEVIILFNKKVEEVKYNTGEKDNLLLQIRKPIKY</sequence>
<dbReference type="Proteomes" id="UP000601108">
    <property type="component" value="Unassembled WGS sequence"/>
</dbReference>
<comment type="caution">
    <text evidence="1">The sequence shown here is derived from an EMBL/GenBank/DDBJ whole genome shotgun (WGS) entry which is preliminary data.</text>
</comment>
<dbReference type="RefSeq" id="WP_027414003.1">
    <property type="nucleotide sequence ID" value="NZ_CP196409.1"/>
</dbReference>